<evidence type="ECO:0000313" key="2">
    <source>
        <dbReference type="Proteomes" id="UP000238479"/>
    </source>
</evidence>
<comment type="caution">
    <text evidence="1">The sequence shown here is derived from an EMBL/GenBank/DDBJ whole genome shotgun (WGS) entry which is preliminary data.</text>
</comment>
<dbReference type="Proteomes" id="UP000238479">
    <property type="component" value="Chromosome 2"/>
</dbReference>
<dbReference type="AlphaFoldDB" id="A0A2P6S6D2"/>
<proteinExistence type="predicted"/>
<evidence type="ECO:0000313" key="1">
    <source>
        <dbReference type="EMBL" id="PRQ54228.1"/>
    </source>
</evidence>
<dbReference type="InterPro" id="IPR004158">
    <property type="entry name" value="DUF247_pln"/>
</dbReference>
<sequence length="102" mass="11786">MRGHVLLSRNLMAFEQCYHSCAHMITSYAVLMDNLIDTNKDVDLLCEKDILANWLSADDASKFFNALYTDTTVIDFAYQDLCGEVHKYHKSSMEQVEREIET</sequence>
<organism evidence="1 2">
    <name type="scientific">Rosa chinensis</name>
    <name type="common">China rose</name>
    <dbReference type="NCBI Taxonomy" id="74649"/>
    <lineage>
        <taxon>Eukaryota</taxon>
        <taxon>Viridiplantae</taxon>
        <taxon>Streptophyta</taxon>
        <taxon>Embryophyta</taxon>
        <taxon>Tracheophyta</taxon>
        <taxon>Spermatophyta</taxon>
        <taxon>Magnoliopsida</taxon>
        <taxon>eudicotyledons</taxon>
        <taxon>Gunneridae</taxon>
        <taxon>Pentapetalae</taxon>
        <taxon>rosids</taxon>
        <taxon>fabids</taxon>
        <taxon>Rosales</taxon>
        <taxon>Rosaceae</taxon>
        <taxon>Rosoideae</taxon>
        <taxon>Rosoideae incertae sedis</taxon>
        <taxon>Rosa</taxon>
    </lineage>
</organism>
<reference evidence="1 2" key="1">
    <citation type="journal article" date="2018" name="Nat. Genet.">
        <title>The Rosa genome provides new insights in the design of modern roses.</title>
        <authorList>
            <person name="Bendahmane M."/>
        </authorList>
    </citation>
    <scope>NUCLEOTIDE SEQUENCE [LARGE SCALE GENOMIC DNA]</scope>
    <source>
        <strain evidence="2">cv. Old Blush</strain>
    </source>
</reference>
<dbReference type="Gramene" id="PRQ54228">
    <property type="protein sequence ID" value="PRQ54228"/>
    <property type="gene ID" value="RchiOBHm_Chr2g0175191"/>
</dbReference>
<keyword evidence="2" id="KW-1185">Reference proteome</keyword>
<protein>
    <submittedName>
        <fullName evidence="1">Uncharacterized protein</fullName>
    </submittedName>
</protein>
<name>A0A2P6S6D2_ROSCH</name>
<dbReference type="PANTHER" id="PTHR31170">
    <property type="entry name" value="BNAC04G53230D PROTEIN"/>
    <property type="match status" value="1"/>
</dbReference>
<dbReference type="Pfam" id="PF03140">
    <property type="entry name" value="DUF247"/>
    <property type="match status" value="1"/>
</dbReference>
<dbReference type="PANTHER" id="PTHR31170:SF17">
    <property type="match status" value="1"/>
</dbReference>
<dbReference type="STRING" id="74649.A0A2P6S6D2"/>
<gene>
    <name evidence="1" type="ORF">RchiOBHm_Chr2g0175191</name>
</gene>
<dbReference type="EMBL" id="PDCK01000040">
    <property type="protein sequence ID" value="PRQ54228.1"/>
    <property type="molecule type" value="Genomic_DNA"/>
</dbReference>
<accession>A0A2P6S6D2</accession>